<gene>
    <name evidence="1" type="ORF">MRY18106EAS_23040</name>
</gene>
<evidence type="ECO:0000313" key="1">
    <source>
        <dbReference type="EMBL" id="BBI95772.1"/>
    </source>
</evidence>
<organism evidence="1">
    <name type="scientific">Enterobacter asburiae</name>
    <dbReference type="NCBI Taxonomy" id="61645"/>
    <lineage>
        <taxon>Bacteria</taxon>
        <taxon>Pseudomonadati</taxon>
        <taxon>Pseudomonadota</taxon>
        <taxon>Gammaproteobacteria</taxon>
        <taxon>Enterobacterales</taxon>
        <taxon>Enterobacteriaceae</taxon>
        <taxon>Enterobacter</taxon>
        <taxon>Enterobacter cloacae complex</taxon>
    </lineage>
</organism>
<dbReference type="InterPro" id="IPR056950">
    <property type="entry name" value="Phage_tail_terminator_3"/>
</dbReference>
<sequence>MGIKVRGVKQSKSGLNRIINDVKGRKVVRALQSAMIIASSQAAIYTPIDTSTLLNSQYRELINNGVRLTGRVGYTANYAVFVHDPNVQQTFRRAAAEKAQEIINYVEQNDITDECLGLIQNLGNVPAPILTEEGRLVFRLQFMCVYGE</sequence>
<accession>A0A455VQS2</accession>
<dbReference type="AlphaFoldDB" id="A0A455VQS2"/>
<dbReference type="Pfam" id="PF23842">
    <property type="entry name" value="Phage_tail_terminator_3"/>
    <property type="match status" value="1"/>
</dbReference>
<protein>
    <submittedName>
        <fullName evidence="1">Uncharacterized protein</fullName>
    </submittedName>
</protein>
<reference evidence="1" key="1">
    <citation type="submission" date="2019-03" db="EMBL/GenBank/DDBJ databases">
        <title>Complete genome sequences of Enterobacter asburiae str. MRY18-106 isolated from a patient in Japan.</title>
        <authorList>
            <person name="Sekizuka T."/>
            <person name="Matsui M."/>
            <person name="Takara T."/>
            <person name="Uechi A."/>
            <person name="Harakuni M."/>
            <person name="Kimura T."/>
            <person name="Suzuki S."/>
            <person name="Kuroda M."/>
        </authorList>
    </citation>
    <scope>NUCLEOTIDE SEQUENCE</scope>
    <source>
        <strain evidence="1">MRY18-106</strain>
    </source>
</reference>
<name>A0A455VQS2_ENTAS</name>
<dbReference type="RefSeq" id="WP_233465209.1">
    <property type="nucleotide sequence ID" value="NZ_JAENMX010000001.1"/>
</dbReference>
<dbReference type="EMBL" id="AP019533">
    <property type="protein sequence ID" value="BBI95772.1"/>
    <property type="molecule type" value="Genomic_DNA"/>
</dbReference>
<proteinExistence type="predicted"/>